<dbReference type="PROSITE" id="PS50125">
    <property type="entry name" value="GUANYLATE_CYCLASE_2"/>
    <property type="match status" value="1"/>
</dbReference>
<dbReference type="PANTHER" id="PTHR45655">
    <property type="entry name" value="GUANYLATE CYCLASE SOLUBLE SUBUNIT BETA-2"/>
    <property type="match status" value="1"/>
</dbReference>
<dbReference type="AlphaFoldDB" id="A0A9J6P9K7"/>
<dbReference type="SUPFAM" id="SSF55073">
    <property type="entry name" value="Nucleotide cyclase"/>
    <property type="match status" value="1"/>
</dbReference>
<evidence type="ECO:0000313" key="5">
    <source>
        <dbReference type="Proteomes" id="UP001055804"/>
    </source>
</evidence>
<keyword evidence="1" id="KW-0175">Coiled coil</keyword>
<gene>
    <name evidence="4" type="ORF">NJQ99_03960</name>
</gene>
<dbReference type="GO" id="GO:0038060">
    <property type="term" value="P:nitric oxide-cGMP-mediated signaling"/>
    <property type="evidence" value="ECO:0007669"/>
    <property type="project" value="TreeGrafter"/>
</dbReference>
<dbReference type="Proteomes" id="UP001055804">
    <property type="component" value="Unassembled WGS sequence"/>
</dbReference>
<dbReference type="CDD" id="cd07302">
    <property type="entry name" value="CHD"/>
    <property type="match status" value="1"/>
</dbReference>
<dbReference type="Pfam" id="PF00211">
    <property type="entry name" value="Guanylate_cyc"/>
    <property type="match status" value="1"/>
</dbReference>
<feature type="domain" description="Guanylate cyclase" evidence="3">
    <location>
        <begin position="170"/>
        <end position="297"/>
    </location>
</feature>
<evidence type="ECO:0000259" key="3">
    <source>
        <dbReference type="PROSITE" id="PS50125"/>
    </source>
</evidence>
<keyword evidence="5" id="KW-1185">Reference proteome</keyword>
<reference evidence="4" key="1">
    <citation type="submission" date="2022-06" db="EMBL/GenBank/DDBJ databases">
        <title>Isolation and Genomics of Futiania mangrovii gen. nov., sp. nov., a Rare and Metabolically-versatile member in the Class Alphaproteobacteria.</title>
        <authorList>
            <person name="Liu L."/>
            <person name="Huang W.-C."/>
            <person name="Pan J."/>
            <person name="Li J."/>
            <person name="Huang Y."/>
            <person name="Du H."/>
            <person name="Liu Y."/>
            <person name="Li M."/>
        </authorList>
    </citation>
    <scope>NUCLEOTIDE SEQUENCE</scope>
    <source>
        <strain evidence="4">FT118</strain>
    </source>
</reference>
<dbReference type="PANTHER" id="PTHR45655:SF8">
    <property type="entry name" value="SOLUBLE GUANYLATE CYCLASE GCY-33"/>
    <property type="match status" value="1"/>
</dbReference>
<accession>A0A9J6P9K7</accession>
<protein>
    <submittedName>
        <fullName evidence="4">Adenylate/guanylate cyclase domain-containing protein</fullName>
    </submittedName>
</protein>
<dbReference type="Pfam" id="PF13188">
    <property type="entry name" value="PAS_8"/>
    <property type="match status" value="1"/>
</dbReference>
<organism evidence="4 5">
    <name type="scientific">Futiania mangrovi</name>
    <dbReference type="NCBI Taxonomy" id="2959716"/>
    <lineage>
        <taxon>Bacteria</taxon>
        <taxon>Pseudomonadati</taxon>
        <taxon>Pseudomonadota</taxon>
        <taxon>Alphaproteobacteria</taxon>
        <taxon>Futianiales</taxon>
        <taxon>Futianiaceae</taxon>
        <taxon>Futiania</taxon>
    </lineage>
</organism>
<name>A0A9J6P9K7_9PROT</name>
<feature type="region of interest" description="Disordered" evidence="2">
    <location>
        <begin position="341"/>
        <end position="382"/>
    </location>
</feature>
<evidence type="ECO:0000256" key="1">
    <source>
        <dbReference type="SAM" id="Coils"/>
    </source>
</evidence>
<dbReference type="GO" id="GO:0008074">
    <property type="term" value="C:guanylate cyclase complex, soluble"/>
    <property type="evidence" value="ECO:0007669"/>
    <property type="project" value="TreeGrafter"/>
</dbReference>
<feature type="coiled-coil region" evidence="1">
    <location>
        <begin position="118"/>
        <end position="145"/>
    </location>
</feature>
<evidence type="ECO:0000256" key="2">
    <source>
        <dbReference type="SAM" id="MobiDB-lite"/>
    </source>
</evidence>
<dbReference type="GO" id="GO:0004383">
    <property type="term" value="F:guanylate cyclase activity"/>
    <property type="evidence" value="ECO:0007669"/>
    <property type="project" value="TreeGrafter"/>
</dbReference>
<comment type="caution">
    <text evidence="4">The sequence shown here is derived from an EMBL/GenBank/DDBJ whole genome shotgun (WGS) entry which is preliminary data.</text>
</comment>
<dbReference type="InterPro" id="IPR000014">
    <property type="entry name" value="PAS"/>
</dbReference>
<dbReference type="SMART" id="SM00044">
    <property type="entry name" value="CYCc"/>
    <property type="match status" value="1"/>
</dbReference>
<dbReference type="Gene3D" id="3.30.70.1230">
    <property type="entry name" value="Nucleotide cyclase"/>
    <property type="match status" value="1"/>
</dbReference>
<dbReference type="GO" id="GO:0004016">
    <property type="term" value="F:adenylate cyclase activity"/>
    <property type="evidence" value="ECO:0007669"/>
    <property type="project" value="UniProtKB-ARBA"/>
</dbReference>
<dbReference type="InterPro" id="IPR029787">
    <property type="entry name" value="Nucleotide_cyclase"/>
</dbReference>
<dbReference type="GO" id="GO:0070482">
    <property type="term" value="P:response to oxygen levels"/>
    <property type="evidence" value="ECO:0007669"/>
    <property type="project" value="TreeGrafter"/>
</dbReference>
<dbReference type="GO" id="GO:0019826">
    <property type="term" value="F:oxygen sensor activity"/>
    <property type="evidence" value="ECO:0007669"/>
    <property type="project" value="TreeGrafter"/>
</dbReference>
<dbReference type="RefSeq" id="WP_269331498.1">
    <property type="nucleotide sequence ID" value="NZ_JAMZFT010000001.1"/>
</dbReference>
<dbReference type="EMBL" id="JAMZFT010000001">
    <property type="protein sequence ID" value="MCP1335557.1"/>
    <property type="molecule type" value="Genomic_DNA"/>
</dbReference>
<sequence length="382" mass="42721">MDMDRLHTLLLDSVGVGLAVAEPGDLRVIFANSRFREWFGLDGAAAAHLPALLSGFDPERMSARLAAGRHYAFETEIQAGRKRISVAAQVTEEAREGGTVLLVECQNVSKLRELEYMIQSYSTMVEKQNRDLRKEKERVERVLLNIMPKTVYEEWRQFGVTTPRRFDHVTILMLDFVGFTDMAVTADPPALIQELNDIFTAFDRIVEQFGCERLKTIGDAYLAVSGMPEETPEHAANIAGVALRMLHFLERRNETHQHQWRARIGVATGPVVGSIVGIQKYVYDVFGPGVNLAARMESHAEAMEIVICDTTREKLPDIFRTEEIGLADIKGFGRQRLHRLTGSEELGSGRPLGIRPVRHGPPATDQPVEPGRGPAIRTQPTR</sequence>
<evidence type="ECO:0000313" key="4">
    <source>
        <dbReference type="EMBL" id="MCP1335557.1"/>
    </source>
</evidence>
<proteinExistence type="predicted"/>
<dbReference type="GO" id="GO:0070026">
    <property type="term" value="F:nitric oxide binding"/>
    <property type="evidence" value="ECO:0007669"/>
    <property type="project" value="TreeGrafter"/>
</dbReference>
<dbReference type="InterPro" id="IPR001054">
    <property type="entry name" value="A/G_cyclase"/>
</dbReference>